<reference evidence="1" key="2">
    <citation type="journal article" date="2015" name="Fish Shellfish Immunol.">
        <title>Early steps in the European eel (Anguilla anguilla)-Vibrio vulnificus interaction in the gills: Role of the RtxA13 toxin.</title>
        <authorList>
            <person name="Callol A."/>
            <person name="Pajuelo D."/>
            <person name="Ebbesson L."/>
            <person name="Teles M."/>
            <person name="MacKenzie S."/>
            <person name="Amaro C."/>
        </authorList>
    </citation>
    <scope>NUCLEOTIDE SEQUENCE</scope>
</reference>
<dbReference type="AlphaFoldDB" id="A0A0E9X171"/>
<reference evidence="1" key="1">
    <citation type="submission" date="2014-11" db="EMBL/GenBank/DDBJ databases">
        <authorList>
            <person name="Amaro Gonzalez C."/>
        </authorList>
    </citation>
    <scope>NUCLEOTIDE SEQUENCE</scope>
</reference>
<name>A0A0E9X171_ANGAN</name>
<proteinExistence type="predicted"/>
<dbReference type="EMBL" id="GBXM01012361">
    <property type="protein sequence ID" value="JAH96216.1"/>
    <property type="molecule type" value="Transcribed_RNA"/>
</dbReference>
<protein>
    <submittedName>
        <fullName evidence="1">Uncharacterized protein</fullName>
    </submittedName>
</protein>
<organism evidence="1">
    <name type="scientific">Anguilla anguilla</name>
    <name type="common">European freshwater eel</name>
    <name type="synonym">Muraena anguilla</name>
    <dbReference type="NCBI Taxonomy" id="7936"/>
    <lineage>
        <taxon>Eukaryota</taxon>
        <taxon>Metazoa</taxon>
        <taxon>Chordata</taxon>
        <taxon>Craniata</taxon>
        <taxon>Vertebrata</taxon>
        <taxon>Euteleostomi</taxon>
        <taxon>Actinopterygii</taxon>
        <taxon>Neopterygii</taxon>
        <taxon>Teleostei</taxon>
        <taxon>Anguilliformes</taxon>
        <taxon>Anguillidae</taxon>
        <taxon>Anguilla</taxon>
    </lineage>
</organism>
<accession>A0A0E9X171</accession>
<evidence type="ECO:0000313" key="1">
    <source>
        <dbReference type="EMBL" id="JAH96216.1"/>
    </source>
</evidence>
<sequence length="94" mass="10442">MTVSHHSRGQIERLAFVSLPAPSLFSPLRHLPEALGWCLMLCASSQKHLNMVYALCYMLLAHAVPYDSKGTECFPGDMWCCKKFELMGHGGESA</sequence>